<dbReference type="EMBL" id="CP019605">
    <property type="protein sequence ID" value="AQP46178.1"/>
    <property type="molecule type" value="Genomic_DNA"/>
</dbReference>
<dbReference type="GO" id="GO:0016491">
    <property type="term" value="F:oxidoreductase activity"/>
    <property type="evidence" value="ECO:0007669"/>
    <property type="project" value="UniProtKB-KW"/>
</dbReference>
<organism evidence="7 8">
    <name type="scientific">Tessaracoccus flavus</name>
    <dbReference type="NCBI Taxonomy" id="1610493"/>
    <lineage>
        <taxon>Bacteria</taxon>
        <taxon>Bacillati</taxon>
        <taxon>Actinomycetota</taxon>
        <taxon>Actinomycetes</taxon>
        <taxon>Propionibacteriales</taxon>
        <taxon>Propionibacteriaceae</taxon>
        <taxon>Tessaracoccus</taxon>
    </lineage>
</organism>
<dbReference type="InterPro" id="IPR000415">
    <property type="entry name" value="Nitroreductase-like"/>
</dbReference>
<accession>A0A1Q2CJ58</accession>
<comment type="similarity">
    <text evidence="2">Belongs to the nitroreductase family.</text>
</comment>
<sequence>MDEDGARVFFGSRHSVRNFDPDNVPTEGELRSIVELARNTPSVCNRQGFRVHMYRSREDIDAILKIQNGATGFAHVVPAVGVVTARRALFVGPDERNQRWVDGGLFAMTLVWAAHARGFATCMLNWSLPSVSSARLRKVADIPEGEDIVVVIAFGHAKEGARVARSQKRSIDDLAWFHP</sequence>
<evidence type="ECO:0000256" key="3">
    <source>
        <dbReference type="ARBA" id="ARBA00022630"/>
    </source>
</evidence>
<keyword evidence="3" id="KW-0285">Flavoprotein</keyword>
<dbReference type="Pfam" id="PF00881">
    <property type="entry name" value="Nitroreductase"/>
    <property type="match status" value="2"/>
</dbReference>
<dbReference type="Gene3D" id="3.40.109.10">
    <property type="entry name" value="NADH Oxidase"/>
    <property type="match status" value="1"/>
</dbReference>
<keyword evidence="5" id="KW-0560">Oxidoreductase</keyword>
<dbReference type="STRING" id="1610493.RPIT_13845"/>
<comment type="cofactor">
    <cofactor evidence="1">
        <name>FMN</name>
        <dbReference type="ChEBI" id="CHEBI:58210"/>
    </cofactor>
</comment>
<keyword evidence="8" id="KW-1185">Reference proteome</keyword>
<dbReference type="SUPFAM" id="SSF55469">
    <property type="entry name" value="FMN-dependent nitroreductase-like"/>
    <property type="match status" value="1"/>
</dbReference>
<keyword evidence="4" id="KW-0288">FMN</keyword>
<dbReference type="AlphaFoldDB" id="A0A1Q2CJ58"/>
<dbReference type="KEGG" id="tfl:RPIT_13845"/>
<dbReference type="Proteomes" id="UP000188324">
    <property type="component" value="Chromosome"/>
</dbReference>
<reference evidence="7 8" key="1">
    <citation type="journal article" date="2016" name="Int. J. Syst. Evol. Microbiol.">
        <title>Tessaracoccus flavus sp. nov., isolated from the drainage system of a lindane-producing factory.</title>
        <authorList>
            <person name="Kumari R."/>
            <person name="Singh P."/>
            <person name="Schumann P."/>
            <person name="Lal R."/>
        </authorList>
    </citation>
    <scope>NUCLEOTIDE SEQUENCE [LARGE SCALE GENOMIC DNA]</scope>
    <source>
        <strain evidence="7 8">RP1T</strain>
    </source>
</reference>
<evidence type="ECO:0000313" key="7">
    <source>
        <dbReference type="EMBL" id="AQP46178.1"/>
    </source>
</evidence>
<evidence type="ECO:0000256" key="2">
    <source>
        <dbReference type="ARBA" id="ARBA00007118"/>
    </source>
</evidence>
<evidence type="ECO:0000313" key="8">
    <source>
        <dbReference type="Proteomes" id="UP000188324"/>
    </source>
</evidence>
<evidence type="ECO:0000256" key="5">
    <source>
        <dbReference type="ARBA" id="ARBA00023002"/>
    </source>
</evidence>
<proteinExistence type="inferred from homology"/>
<feature type="domain" description="Nitroreductase" evidence="6">
    <location>
        <begin position="12"/>
        <end position="66"/>
    </location>
</feature>
<feature type="domain" description="Nitroreductase" evidence="6">
    <location>
        <begin position="92"/>
        <end position="156"/>
    </location>
</feature>
<protein>
    <recommendedName>
        <fullName evidence="6">Nitroreductase domain-containing protein</fullName>
    </recommendedName>
</protein>
<evidence type="ECO:0000259" key="6">
    <source>
        <dbReference type="Pfam" id="PF00881"/>
    </source>
</evidence>
<evidence type="ECO:0000256" key="1">
    <source>
        <dbReference type="ARBA" id="ARBA00001917"/>
    </source>
</evidence>
<dbReference type="PANTHER" id="PTHR43673:SF2">
    <property type="entry name" value="NITROREDUCTASE"/>
    <property type="match status" value="1"/>
</dbReference>
<name>A0A1Q2CJ58_9ACTN</name>
<dbReference type="PANTHER" id="PTHR43673">
    <property type="entry name" value="NAD(P)H NITROREDUCTASE YDGI-RELATED"/>
    <property type="match status" value="1"/>
</dbReference>
<dbReference type="InterPro" id="IPR029479">
    <property type="entry name" value="Nitroreductase"/>
</dbReference>
<evidence type="ECO:0000256" key="4">
    <source>
        <dbReference type="ARBA" id="ARBA00022643"/>
    </source>
</evidence>
<gene>
    <name evidence="7" type="ORF">RPIT_13845</name>
</gene>